<accession>A0A645HK23</accession>
<sequence>MNARCQLFARAKYLLPRRVRTRGKTHRAAHHDIRLAAKHFHQPRRKAGHGKRADETVVFRGGDDLVQLAKRHICAHPTDIDHARDVFEQFTIHMHRPFLFDEYIVTSLSLGVNPQFALCRYFLWAPSIGLRQKRKGRLKEYDLSHAL</sequence>
<name>A0A645HK23_9ZZZZ</name>
<proteinExistence type="predicted"/>
<comment type="caution">
    <text evidence="1">The sequence shown here is derived from an EMBL/GenBank/DDBJ whole genome shotgun (WGS) entry which is preliminary data.</text>
</comment>
<dbReference type="AlphaFoldDB" id="A0A645HK23"/>
<organism evidence="1">
    <name type="scientific">bioreactor metagenome</name>
    <dbReference type="NCBI Taxonomy" id="1076179"/>
    <lineage>
        <taxon>unclassified sequences</taxon>
        <taxon>metagenomes</taxon>
        <taxon>ecological metagenomes</taxon>
    </lineage>
</organism>
<evidence type="ECO:0000313" key="1">
    <source>
        <dbReference type="EMBL" id="MPN39100.1"/>
    </source>
</evidence>
<reference evidence="1" key="1">
    <citation type="submission" date="2019-08" db="EMBL/GenBank/DDBJ databases">
        <authorList>
            <person name="Kucharzyk K."/>
            <person name="Murdoch R.W."/>
            <person name="Higgins S."/>
            <person name="Loffler F."/>
        </authorList>
    </citation>
    <scope>NUCLEOTIDE SEQUENCE</scope>
</reference>
<protein>
    <submittedName>
        <fullName evidence="1">Uncharacterized protein</fullName>
    </submittedName>
</protein>
<gene>
    <name evidence="1" type="ORF">SDC9_186626</name>
</gene>
<dbReference type="EMBL" id="VSSQ01094707">
    <property type="protein sequence ID" value="MPN39100.1"/>
    <property type="molecule type" value="Genomic_DNA"/>
</dbReference>